<proteinExistence type="predicted"/>
<evidence type="ECO:0000313" key="2">
    <source>
        <dbReference type="Proteomes" id="UP000356253"/>
    </source>
</evidence>
<comment type="caution">
    <text evidence="1">The sequence shown here is derived from an EMBL/GenBank/DDBJ whole genome shotgun (WGS) entry which is preliminary data.</text>
</comment>
<sequence>MKKFLFISFISLSFIACGEKEKSVDDVIESGNLSEIRAKKSEITTEQNALQEKIEKLNTALEKLDTNKKRLLVTAETLKDTIFKHYVEVQGDVETDQNIIIYPEFNGILTDIYVKEGQEVKKGQQLAKIDDGGLSSQLAQMNNKLSLAKTTYERQERLWNQNIGSEIQYLEAKTNFEAQQNAVNQLQTQLSKTIVRAPFSGTIDEVITDQGQVVNPGQNQLFRLVNLEKMYVTAEVPENYLGKIDKGTEVLIELSSIGEEFEGDIQQVSNFINPNNRSFQVKVSVPNKNGAIKPNLIATIKLNDYTNKNAIVIPQNILQENAQNEYIAYLVNKENDSLGVAQKQVVETGLNYDNKIEITKGLKAGETIIIEGARSIREGQEIKITENEQ</sequence>
<dbReference type="Proteomes" id="UP000356253">
    <property type="component" value="Unassembled WGS sequence"/>
</dbReference>
<name>A0AC61Y863_9FLAO</name>
<gene>
    <name evidence="1" type="primary">czcB_2</name>
    <name evidence="1" type="ORF">FVB9532_01935</name>
</gene>
<reference evidence="1" key="1">
    <citation type="submission" date="2019-09" db="EMBL/GenBank/DDBJ databases">
        <authorList>
            <person name="Rodrigo-Torres L."/>
            <person name="Arahal R. D."/>
            <person name="Lucena T."/>
        </authorList>
    </citation>
    <scope>NUCLEOTIDE SEQUENCE</scope>
    <source>
        <strain evidence="1">ISS653</strain>
    </source>
</reference>
<evidence type="ECO:0000313" key="1">
    <source>
        <dbReference type="EMBL" id="VVV00662.1"/>
    </source>
</evidence>
<organism evidence="1 2">
    <name type="scientific">Mesonia oceanica</name>
    <dbReference type="NCBI Taxonomy" id="2687242"/>
    <lineage>
        <taxon>Bacteria</taxon>
        <taxon>Pseudomonadati</taxon>
        <taxon>Bacteroidota</taxon>
        <taxon>Flavobacteriia</taxon>
        <taxon>Flavobacteriales</taxon>
        <taxon>Flavobacteriaceae</taxon>
        <taxon>Mesonia</taxon>
    </lineage>
</organism>
<keyword evidence="2" id="KW-1185">Reference proteome</keyword>
<dbReference type="EMBL" id="CABVMM010000007">
    <property type="protein sequence ID" value="VVV00662.1"/>
    <property type="molecule type" value="Genomic_DNA"/>
</dbReference>
<accession>A0AC61Y863</accession>
<protein>
    <submittedName>
        <fullName evidence="1">Cobalt-zinc-cadmium resistance protein CzcB</fullName>
    </submittedName>
</protein>